<dbReference type="Proteomes" id="UP000583127">
    <property type="component" value="Unassembled WGS sequence"/>
</dbReference>
<accession>A0A7X9ZXW7</accession>
<protein>
    <submittedName>
        <fullName evidence="1">Uncharacterized protein</fullName>
    </submittedName>
</protein>
<dbReference type="RefSeq" id="WP_169498781.1">
    <property type="nucleotide sequence ID" value="NZ_JABBFZ010000009.1"/>
</dbReference>
<name>A0A7X9ZXW7_9BURK</name>
<reference evidence="1 2" key="1">
    <citation type="submission" date="2020-04" db="EMBL/GenBank/DDBJ databases">
        <title>Paraburkholderia sp. G-4-1-8 isolated from soil.</title>
        <authorList>
            <person name="Dahal R.H."/>
        </authorList>
    </citation>
    <scope>NUCLEOTIDE SEQUENCE [LARGE SCALE GENOMIC DNA]</scope>
    <source>
        <strain evidence="1 2">G-4-1-8</strain>
    </source>
</reference>
<gene>
    <name evidence="1" type="ORF">HHL14_17000</name>
</gene>
<comment type="caution">
    <text evidence="1">The sequence shown here is derived from an EMBL/GenBank/DDBJ whole genome shotgun (WGS) entry which is preliminary data.</text>
</comment>
<sequence>MNDQFTRPRGDNPYKGRAHRSLTLRQRFAATLLRLAGPLPLRTARLTAARMPLHSFRLPQFVSPGVALVRIQSRTTMTGRR</sequence>
<evidence type="ECO:0000313" key="2">
    <source>
        <dbReference type="Proteomes" id="UP000583127"/>
    </source>
</evidence>
<organism evidence="1 2">
    <name type="scientific">Paraburkholderia antibiotica</name>
    <dbReference type="NCBI Taxonomy" id="2728839"/>
    <lineage>
        <taxon>Bacteria</taxon>
        <taxon>Pseudomonadati</taxon>
        <taxon>Pseudomonadota</taxon>
        <taxon>Betaproteobacteria</taxon>
        <taxon>Burkholderiales</taxon>
        <taxon>Burkholderiaceae</taxon>
        <taxon>Paraburkholderia</taxon>
    </lineage>
</organism>
<dbReference type="EMBL" id="JABBFZ010000009">
    <property type="protein sequence ID" value="NML32529.1"/>
    <property type="molecule type" value="Genomic_DNA"/>
</dbReference>
<proteinExistence type="predicted"/>
<keyword evidence="2" id="KW-1185">Reference proteome</keyword>
<dbReference type="AlphaFoldDB" id="A0A7X9ZXW7"/>
<evidence type="ECO:0000313" key="1">
    <source>
        <dbReference type="EMBL" id="NML32529.1"/>
    </source>
</evidence>